<accession>A0AAJ0U3I1</accession>
<sequence length="131" mass="15500">MDSERLNERIVDFLKGVHQLERAVAQPFNEFTRDATIQRFEFCYELAWKLLKLKLEREGIDARTPRQALQEALQVALIDDGNAWSEIQRYRNLTSHTYNERLADEVYAFIGQQALPRFQRLAQEANAWKTR</sequence>
<dbReference type="EMBL" id="NRSJ01000012">
    <property type="protein sequence ID" value="MBK1704618.1"/>
    <property type="molecule type" value="Genomic_DNA"/>
</dbReference>
<dbReference type="Gene3D" id="1.20.120.330">
    <property type="entry name" value="Nucleotidyltransferases domain 2"/>
    <property type="match status" value="1"/>
</dbReference>
<gene>
    <name evidence="1" type="ORF">CKO40_08730</name>
</gene>
<proteinExistence type="predicted"/>
<evidence type="ECO:0008006" key="3">
    <source>
        <dbReference type="Google" id="ProtNLM"/>
    </source>
</evidence>
<dbReference type="SUPFAM" id="SSF81593">
    <property type="entry name" value="Nucleotidyltransferase substrate binding subunit/domain"/>
    <property type="match status" value="1"/>
</dbReference>
<dbReference type="Pfam" id="PF08780">
    <property type="entry name" value="NTase_sub_bind"/>
    <property type="match status" value="1"/>
</dbReference>
<dbReference type="NCBIfam" id="TIGR01987">
    <property type="entry name" value="HI0074"/>
    <property type="match status" value="1"/>
</dbReference>
<reference evidence="1" key="2">
    <citation type="journal article" date="2020" name="Microorganisms">
        <title>Osmotic Adaptation and Compatible Solute Biosynthesis of Phototrophic Bacteria as Revealed from Genome Analyses.</title>
        <authorList>
            <person name="Imhoff J.F."/>
            <person name="Rahn T."/>
            <person name="Kunzel S."/>
            <person name="Keller A."/>
            <person name="Neulinger S.C."/>
        </authorList>
    </citation>
    <scope>NUCLEOTIDE SEQUENCE</scope>
    <source>
        <strain evidence="1">DSM 11080</strain>
    </source>
</reference>
<name>A0AAJ0U3I1_9GAMM</name>
<dbReference type="RefSeq" id="WP_200345822.1">
    <property type="nucleotide sequence ID" value="NZ_NRSJ01000012.1"/>
</dbReference>
<dbReference type="AlphaFoldDB" id="A0AAJ0U3I1"/>
<dbReference type="InterPro" id="IPR010235">
    <property type="entry name" value="HepT"/>
</dbReference>
<evidence type="ECO:0000313" key="1">
    <source>
        <dbReference type="EMBL" id="MBK1704618.1"/>
    </source>
</evidence>
<organism evidence="1 2">
    <name type="scientific">Halochromatium glycolicum</name>
    <dbReference type="NCBI Taxonomy" id="85075"/>
    <lineage>
        <taxon>Bacteria</taxon>
        <taxon>Pseudomonadati</taxon>
        <taxon>Pseudomonadota</taxon>
        <taxon>Gammaproteobacteria</taxon>
        <taxon>Chromatiales</taxon>
        <taxon>Chromatiaceae</taxon>
        <taxon>Halochromatium</taxon>
    </lineage>
</organism>
<evidence type="ECO:0000313" key="2">
    <source>
        <dbReference type="Proteomes" id="UP001296776"/>
    </source>
</evidence>
<comment type="caution">
    <text evidence="1">The sequence shown here is derived from an EMBL/GenBank/DDBJ whole genome shotgun (WGS) entry which is preliminary data.</text>
</comment>
<dbReference type="Proteomes" id="UP001296776">
    <property type="component" value="Unassembled WGS sequence"/>
</dbReference>
<keyword evidence="2" id="KW-1185">Reference proteome</keyword>
<protein>
    <recommendedName>
        <fullName evidence="3">Nucleotidyltransferase substrate binding protein, HI0074 family</fullName>
    </recommendedName>
</protein>
<reference evidence="1" key="1">
    <citation type="submission" date="2017-08" db="EMBL/GenBank/DDBJ databases">
        <authorList>
            <person name="Imhoff J.F."/>
            <person name="Rahn T."/>
            <person name="Kuenzel S."/>
            <person name="Neulinger S.C."/>
        </authorList>
    </citation>
    <scope>NUCLEOTIDE SEQUENCE</scope>
    <source>
        <strain evidence="1">DSM 11080</strain>
    </source>
</reference>